<dbReference type="GeneID" id="107271912"/>
<organism evidence="2 3">
    <name type="scientific">Cephus cinctus</name>
    <name type="common">Wheat stem sawfly</name>
    <dbReference type="NCBI Taxonomy" id="211228"/>
    <lineage>
        <taxon>Eukaryota</taxon>
        <taxon>Metazoa</taxon>
        <taxon>Ecdysozoa</taxon>
        <taxon>Arthropoda</taxon>
        <taxon>Hexapoda</taxon>
        <taxon>Insecta</taxon>
        <taxon>Pterygota</taxon>
        <taxon>Neoptera</taxon>
        <taxon>Endopterygota</taxon>
        <taxon>Hymenoptera</taxon>
        <taxon>Cephoidea</taxon>
        <taxon>Cephidae</taxon>
        <taxon>Cephus</taxon>
    </lineage>
</organism>
<sequence length="482" mass="55528">MEETNLENLQANKLRKSKCMASHLPSWPSRSPTNGGGAADAYWKYAQRNPHITSHPHGERKYDYNLVDPIASYSTTNSYKPYKQFKRIQTSTLPPKYAQQVSDQAYREETGIKSTRNKLLANNIAIARRNRYKTDLDDGDDLKYEDDDIEVSADENPEDDVVEQGDDDREDNYVYTEKDYEEQEADDEVDEESDTLPQMHRRMRCRVHAELQHRAQQEARRLQQQRIHKLQQKQMQPRCRHTNMHETSYGDVADLASEEEVTTPPTPPTPPLSPRKSSRRPSLLQQTIQSRAQPREHTDRYKVIKPTSPQPQQNRRSHTTRADLESFREAELLNSHPKKCYVCGESANPAASKMPSGRKTDCRLQDSRGFTVKGPVGDDGEARELNICGRCATRHDMTDFGLSYEASRSPLPLYSMKPRRSRNIRSPDYAAQIDDEQNLDQNSFTYTPGSSRHSRDHGTVLRERTRHSLQTARDPSSTHYNH</sequence>
<keyword evidence="2" id="KW-1185">Reference proteome</keyword>
<dbReference type="RefSeq" id="XP_015603972.1">
    <property type="nucleotide sequence ID" value="XM_015748486.2"/>
</dbReference>
<evidence type="ECO:0000256" key="1">
    <source>
        <dbReference type="SAM" id="MobiDB-lite"/>
    </source>
</evidence>
<evidence type="ECO:0000313" key="3">
    <source>
        <dbReference type="RefSeq" id="XP_015603972.1"/>
    </source>
</evidence>
<dbReference type="AlphaFoldDB" id="A0AAJ7C8G6"/>
<reference evidence="3" key="1">
    <citation type="submission" date="2025-08" db="UniProtKB">
        <authorList>
            <consortium name="RefSeq"/>
        </authorList>
    </citation>
    <scope>IDENTIFICATION</scope>
</reference>
<proteinExistence type="predicted"/>
<feature type="region of interest" description="Disordered" evidence="1">
    <location>
        <begin position="212"/>
        <end position="241"/>
    </location>
</feature>
<evidence type="ECO:0000313" key="2">
    <source>
        <dbReference type="Proteomes" id="UP000694920"/>
    </source>
</evidence>
<dbReference type="Proteomes" id="UP000694920">
    <property type="component" value="Unplaced"/>
</dbReference>
<feature type="compositionally biased region" description="Acidic residues" evidence="1">
    <location>
        <begin position="137"/>
        <end position="170"/>
    </location>
</feature>
<feature type="compositionally biased region" description="Basic and acidic residues" evidence="1">
    <location>
        <begin position="293"/>
        <end position="302"/>
    </location>
</feature>
<feature type="compositionally biased region" description="Basic and acidic residues" evidence="1">
    <location>
        <begin position="212"/>
        <end position="221"/>
    </location>
</feature>
<dbReference type="KEGG" id="ccin:107271912"/>
<accession>A0AAJ7C8G6</accession>
<name>A0AAJ7C8G6_CEPCN</name>
<feature type="compositionally biased region" description="Polar residues" evidence="1">
    <location>
        <begin position="439"/>
        <end position="451"/>
    </location>
</feature>
<feature type="region of interest" description="Disordered" evidence="1">
    <location>
        <begin position="135"/>
        <end position="172"/>
    </location>
</feature>
<feature type="region of interest" description="Disordered" evidence="1">
    <location>
        <begin position="257"/>
        <end position="321"/>
    </location>
</feature>
<protein>
    <submittedName>
        <fullName evidence="3">Uncharacterized protein LOC107271912</fullName>
    </submittedName>
</protein>
<feature type="region of interest" description="Disordered" evidence="1">
    <location>
        <begin position="436"/>
        <end position="482"/>
    </location>
</feature>
<feature type="compositionally biased region" description="Pro residues" evidence="1">
    <location>
        <begin position="264"/>
        <end position="273"/>
    </location>
</feature>
<gene>
    <name evidence="3" type="primary">LOC107271912</name>
</gene>
<feature type="compositionally biased region" description="Polar residues" evidence="1">
    <location>
        <begin position="468"/>
        <end position="482"/>
    </location>
</feature>